<dbReference type="Proteomes" id="UP000248021">
    <property type="component" value="Unassembled WGS sequence"/>
</dbReference>
<dbReference type="OrthoDB" id="7926518at2"/>
<keyword evidence="2" id="KW-1185">Reference proteome</keyword>
<protein>
    <submittedName>
        <fullName evidence="1">Isochorismatase family protein</fullName>
    </submittedName>
</protein>
<dbReference type="RefSeq" id="WP_110372981.1">
    <property type="nucleotide sequence ID" value="NZ_JAHBRY010000001.1"/>
</dbReference>
<dbReference type="EMBL" id="QJJK01000001">
    <property type="protein sequence ID" value="PXW64968.1"/>
    <property type="molecule type" value="Genomic_DNA"/>
</dbReference>
<dbReference type="InterPro" id="IPR036380">
    <property type="entry name" value="Isochorismatase-like_sf"/>
</dbReference>
<sequence length="169" mass="17120">MTTPVRLPQDTALLVLGEGATASRLHDGPLAALLAAWRAADMPRAILTPVHDPVADEGLLSEADTGIPVMTHGPAGIFAETDLDARLTAAGITTLVLAAANPLGGLAKSCADATGLGYRVIIMGDEAGLSDGPMSVADAKIAPPSAIVAGVELSASRKRPWLTQPSKAL</sequence>
<comment type="caution">
    <text evidence="1">The sequence shown here is derived from an EMBL/GenBank/DDBJ whole genome shotgun (WGS) entry which is preliminary data.</text>
</comment>
<gene>
    <name evidence="1" type="ORF">C7450_101729</name>
</gene>
<dbReference type="AlphaFoldDB" id="A0A2V3UW79"/>
<organism evidence="1 2">
    <name type="scientific">Chelatococcus asaccharovorans</name>
    <dbReference type="NCBI Taxonomy" id="28210"/>
    <lineage>
        <taxon>Bacteria</taxon>
        <taxon>Pseudomonadati</taxon>
        <taxon>Pseudomonadota</taxon>
        <taxon>Alphaproteobacteria</taxon>
        <taxon>Hyphomicrobiales</taxon>
        <taxon>Chelatococcaceae</taxon>
        <taxon>Chelatococcus</taxon>
    </lineage>
</organism>
<reference evidence="1 2" key="1">
    <citation type="submission" date="2018-05" db="EMBL/GenBank/DDBJ databases">
        <title>Genomic Encyclopedia of Type Strains, Phase IV (KMG-IV): sequencing the most valuable type-strain genomes for metagenomic binning, comparative biology and taxonomic classification.</title>
        <authorList>
            <person name="Goeker M."/>
        </authorList>
    </citation>
    <scope>NUCLEOTIDE SEQUENCE [LARGE SCALE GENOMIC DNA]</scope>
    <source>
        <strain evidence="1 2">DSM 6462</strain>
    </source>
</reference>
<evidence type="ECO:0000313" key="2">
    <source>
        <dbReference type="Proteomes" id="UP000248021"/>
    </source>
</evidence>
<dbReference type="Gene3D" id="3.40.50.850">
    <property type="entry name" value="Isochorismatase-like"/>
    <property type="match status" value="1"/>
</dbReference>
<name>A0A2V3UW79_9HYPH</name>
<dbReference type="SUPFAM" id="SSF52499">
    <property type="entry name" value="Isochorismatase-like hydrolases"/>
    <property type="match status" value="1"/>
</dbReference>
<proteinExistence type="predicted"/>
<accession>A0A2V3UW79</accession>
<evidence type="ECO:0000313" key="1">
    <source>
        <dbReference type="EMBL" id="PXW64968.1"/>
    </source>
</evidence>